<dbReference type="AlphaFoldDB" id="G4CGR5"/>
<accession>G4CGR5</accession>
<comment type="caution">
    <text evidence="1">The sequence shown here is derived from an EMBL/GenBank/DDBJ whole genome shotgun (WGS) entry which is preliminary data.</text>
</comment>
<organism evidence="1 2">
    <name type="scientific">Neisseria shayeganii 871</name>
    <dbReference type="NCBI Taxonomy" id="1032488"/>
    <lineage>
        <taxon>Bacteria</taxon>
        <taxon>Pseudomonadati</taxon>
        <taxon>Pseudomonadota</taxon>
        <taxon>Betaproteobacteria</taxon>
        <taxon>Neisseriales</taxon>
        <taxon>Neisseriaceae</taxon>
        <taxon>Neisseria</taxon>
    </lineage>
</organism>
<dbReference type="Proteomes" id="UP000003019">
    <property type="component" value="Unassembled WGS sequence"/>
</dbReference>
<dbReference type="EMBL" id="AGAY01000026">
    <property type="protein sequence ID" value="EGY53018.1"/>
    <property type="molecule type" value="Genomic_DNA"/>
</dbReference>
<gene>
    <name evidence="1" type="ORF">HMPREF9371_0804</name>
</gene>
<sequence length="56" mass="6467">MLGLPENHMADLFQIKGFHKRQSARPSVAGCQQKVVLMPRYIDSVRSSHHFFGRKQ</sequence>
<keyword evidence="2" id="KW-1185">Reference proteome</keyword>
<protein>
    <submittedName>
        <fullName evidence="1">Uncharacterized protein</fullName>
    </submittedName>
</protein>
<proteinExistence type="predicted"/>
<reference evidence="1 2" key="1">
    <citation type="submission" date="2011-05" db="EMBL/GenBank/DDBJ databases">
        <authorList>
            <person name="Muzny D."/>
            <person name="Qin X."/>
            <person name="Deng J."/>
            <person name="Jiang H."/>
            <person name="Liu Y."/>
            <person name="Qu J."/>
            <person name="Song X.-Z."/>
            <person name="Zhang L."/>
            <person name="Thornton R."/>
            <person name="Coyle M."/>
            <person name="Francisco L."/>
            <person name="Jackson L."/>
            <person name="Javaid M."/>
            <person name="Korchina V."/>
            <person name="Kovar C."/>
            <person name="Mata R."/>
            <person name="Mathew T."/>
            <person name="Ngo R."/>
            <person name="Nguyen L."/>
            <person name="Nguyen N."/>
            <person name="Okwuonu G."/>
            <person name="Ongeri F."/>
            <person name="Pham C."/>
            <person name="Simmons D."/>
            <person name="Wilczek-Boney K."/>
            <person name="Hale W."/>
            <person name="Jakkamsetti A."/>
            <person name="Pham P."/>
            <person name="Ruth R."/>
            <person name="San Lucas F."/>
            <person name="Warren J."/>
            <person name="Zhang J."/>
            <person name="Zhao Z."/>
            <person name="Zhou C."/>
            <person name="Zhu D."/>
            <person name="Lee S."/>
            <person name="Bess C."/>
            <person name="Blankenburg K."/>
            <person name="Forbes L."/>
            <person name="Fu Q."/>
            <person name="Gubbala S."/>
            <person name="Hirani K."/>
            <person name="Jayaseelan J.C."/>
            <person name="Lara F."/>
            <person name="Munidasa M."/>
            <person name="Palculict T."/>
            <person name="Patil S."/>
            <person name="Pu L.-L."/>
            <person name="Saada N."/>
            <person name="Tang L."/>
            <person name="Weissenberger G."/>
            <person name="Zhu Y."/>
            <person name="Hemphill L."/>
            <person name="Shang Y."/>
            <person name="Youmans B."/>
            <person name="Ayvaz T."/>
            <person name="Ross M."/>
            <person name="Santibanez J."/>
            <person name="Aqrawi P."/>
            <person name="Gross S."/>
            <person name="Joshi V."/>
            <person name="Fowler G."/>
            <person name="Nazareth L."/>
            <person name="Reid J."/>
            <person name="Worley K."/>
            <person name="Petrosino J."/>
            <person name="Highlander S."/>
            <person name="Gibbs R."/>
        </authorList>
    </citation>
    <scope>NUCLEOTIDE SEQUENCE [LARGE SCALE GENOMIC DNA]</scope>
    <source>
        <strain evidence="1 2">871</strain>
    </source>
</reference>
<name>G4CGR5_9NEIS</name>
<dbReference type="HOGENOM" id="CLU_3009620_0_0_4"/>
<evidence type="ECO:0000313" key="2">
    <source>
        <dbReference type="Proteomes" id="UP000003019"/>
    </source>
</evidence>
<evidence type="ECO:0000313" key="1">
    <source>
        <dbReference type="EMBL" id="EGY53018.1"/>
    </source>
</evidence>